<evidence type="ECO:0000259" key="2">
    <source>
        <dbReference type="SMART" id="SM00355"/>
    </source>
</evidence>
<dbReference type="SMART" id="SM00355">
    <property type="entry name" value="ZnF_C2H2"/>
    <property type="match status" value="2"/>
</dbReference>
<protein>
    <recommendedName>
        <fullName evidence="2">C2H2-type domain-containing protein</fullName>
    </recommendedName>
</protein>
<dbReference type="AlphaFoldDB" id="A0AAV5STQ2"/>
<feature type="domain" description="C2H2-type" evidence="2">
    <location>
        <begin position="45"/>
        <end position="68"/>
    </location>
</feature>
<gene>
    <name evidence="3" type="ORF">PENTCL1PPCAC_8640</name>
</gene>
<accession>A0AAV5STQ2</accession>
<evidence type="ECO:0000313" key="4">
    <source>
        <dbReference type="Proteomes" id="UP001432027"/>
    </source>
</evidence>
<evidence type="ECO:0000313" key="3">
    <source>
        <dbReference type="EMBL" id="GMS86465.1"/>
    </source>
</evidence>
<reference evidence="3" key="1">
    <citation type="submission" date="2023-10" db="EMBL/GenBank/DDBJ databases">
        <title>Genome assembly of Pristionchus species.</title>
        <authorList>
            <person name="Yoshida K."/>
            <person name="Sommer R.J."/>
        </authorList>
    </citation>
    <scope>NUCLEOTIDE SEQUENCE</scope>
    <source>
        <strain evidence="3">RS0144</strain>
    </source>
</reference>
<organism evidence="3 4">
    <name type="scientific">Pristionchus entomophagus</name>
    <dbReference type="NCBI Taxonomy" id="358040"/>
    <lineage>
        <taxon>Eukaryota</taxon>
        <taxon>Metazoa</taxon>
        <taxon>Ecdysozoa</taxon>
        <taxon>Nematoda</taxon>
        <taxon>Chromadorea</taxon>
        <taxon>Rhabditida</taxon>
        <taxon>Rhabditina</taxon>
        <taxon>Diplogasteromorpha</taxon>
        <taxon>Diplogasteroidea</taxon>
        <taxon>Neodiplogasteridae</taxon>
        <taxon>Pristionchus</taxon>
    </lineage>
</organism>
<feature type="compositionally biased region" description="Acidic residues" evidence="1">
    <location>
        <begin position="1"/>
        <end position="10"/>
    </location>
</feature>
<dbReference type="EMBL" id="BTSX01000002">
    <property type="protein sequence ID" value="GMS86465.1"/>
    <property type="molecule type" value="Genomic_DNA"/>
</dbReference>
<dbReference type="Proteomes" id="UP001432027">
    <property type="component" value="Unassembled WGS sequence"/>
</dbReference>
<feature type="region of interest" description="Disordered" evidence="1">
    <location>
        <begin position="1"/>
        <end position="20"/>
    </location>
</feature>
<evidence type="ECO:0000256" key="1">
    <source>
        <dbReference type="SAM" id="MobiDB-lite"/>
    </source>
</evidence>
<proteinExistence type="predicted"/>
<name>A0AAV5STQ2_9BILA</name>
<feature type="domain" description="C2H2-type" evidence="2">
    <location>
        <begin position="128"/>
        <end position="150"/>
    </location>
</feature>
<sequence length="196" mass="22408">MADLIDDDGEKEQSIDQPTDDLKKRCQSFSVGKDLGVNKLNGSYLECPECEYRTKSVNAWMLHLRHIHSTTAVLAGLALLCDCGLECFSSYHNSDCTTANFTVVRKRDGPIRRFDDQKTTPSLFSARCECVLCEMYPSTPRGYYDHLQIHHKSTLKANGIYLTCECGLEVRFNWNYFHSKDAMDVNSPFINWTRSK</sequence>
<dbReference type="InterPro" id="IPR013087">
    <property type="entry name" value="Znf_C2H2_type"/>
</dbReference>
<comment type="caution">
    <text evidence="3">The sequence shown here is derived from an EMBL/GenBank/DDBJ whole genome shotgun (WGS) entry which is preliminary data.</text>
</comment>
<keyword evidence="4" id="KW-1185">Reference proteome</keyword>